<dbReference type="Pfam" id="PF00244">
    <property type="entry name" value="14-3-3"/>
    <property type="match status" value="1"/>
</dbReference>
<dbReference type="InterPro" id="IPR023409">
    <property type="entry name" value="14-3-3_CS"/>
</dbReference>
<evidence type="ECO:0000313" key="4">
    <source>
        <dbReference type="EMBL" id="CRZ08902.1"/>
    </source>
</evidence>
<feature type="site" description="Interaction with phosphoserine on interacting protein" evidence="2">
    <location>
        <position position="69"/>
    </location>
</feature>
<dbReference type="InterPro" id="IPR023410">
    <property type="entry name" value="14-3-3_domain"/>
</dbReference>
<dbReference type="InterPro" id="IPR036815">
    <property type="entry name" value="14-3-3_dom_sf"/>
</dbReference>
<feature type="site" description="Interaction with phosphoserine on interacting protein" evidence="2">
    <location>
        <position position="137"/>
    </location>
</feature>
<evidence type="ECO:0000259" key="3">
    <source>
        <dbReference type="SMART" id="SM00101"/>
    </source>
</evidence>
<dbReference type="SUPFAM" id="SSF48445">
    <property type="entry name" value="14-3-3 protein"/>
    <property type="match status" value="1"/>
</dbReference>
<comment type="similarity">
    <text evidence="1">Belongs to the 14-3-3 family.</text>
</comment>
<protein>
    <recommendedName>
        <fullName evidence="3">14-3-3 domain-containing protein</fullName>
    </recommendedName>
</protein>
<reference evidence="4" key="1">
    <citation type="submission" date="2015-04" db="EMBL/GenBank/DDBJ databases">
        <title>The genome sequence of the plant pathogenic Rhizarian Plasmodiophora brassicae reveals insights in its biotrophic life cycle and the origin of chitin synthesis.</title>
        <authorList>
            <person name="Schwelm A."/>
            <person name="Fogelqvist J."/>
            <person name="Knaust A."/>
            <person name="Julke S."/>
            <person name="Lilja T."/>
            <person name="Dhandapani V."/>
            <person name="Bonilla-Rosso G."/>
            <person name="Karlsson M."/>
            <person name="Shevchenko A."/>
            <person name="Choi S.R."/>
            <person name="Kim H.G."/>
            <person name="Park J.Y."/>
            <person name="Lim Y.P."/>
            <person name="Ludwig-Muller J."/>
            <person name="Dixelius C."/>
        </authorList>
    </citation>
    <scope>NUCLEOTIDE SEQUENCE</scope>
    <source>
        <tissue evidence="4">Potato root galls</tissue>
    </source>
</reference>
<sequence>MVETVETDVGPLNKEQLLFMAKAAETAERYDDMTKFMRLLVTDVVKGDLSVEERNLLSVAYKNVIGARRASWRTLNVEENKTNQLISTYRKQVETELANICREVLDVLTNFLIPAAQKANNVESQVFYLKMTGDYYRYFAEFQPDQQHADKAKENYEKAFELATNPTDPLPPTHPIRLGLALNFSVCYFEILQQPDKACELAKNAFDDAIAKLDTLDEASYKDSTLIMQLLRDNLTLWTQDTQESQDD</sequence>
<dbReference type="SMART" id="SM00101">
    <property type="entry name" value="14_3_3"/>
    <property type="match status" value="1"/>
</dbReference>
<accession>A0A0H5R529</accession>
<dbReference type="PIRSF" id="PIRSF000868">
    <property type="entry name" value="14-3-3"/>
    <property type="match status" value="1"/>
</dbReference>
<name>A0A0H5R529_9EUKA</name>
<dbReference type="PANTHER" id="PTHR18860">
    <property type="entry name" value="14-3-3 PROTEIN"/>
    <property type="match status" value="1"/>
</dbReference>
<dbReference type="Gene3D" id="1.20.190.20">
    <property type="entry name" value="14-3-3 domain"/>
    <property type="match status" value="1"/>
</dbReference>
<dbReference type="PRINTS" id="PR00305">
    <property type="entry name" value="1433ZETA"/>
</dbReference>
<dbReference type="PROSITE" id="PS00796">
    <property type="entry name" value="1433_1"/>
    <property type="match status" value="1"/>
</dbReference>
<dbReference type="CDD" id="cd08774">
    <property type="entry name" value="14-3-3"/>
    <property type="match status" value="1"/>
</dbReference>
<dbReference type="AlphaFoldDB" id="A0A0H5R529"/>
<dbReference type="InterPro" id="IPR000308">
    <property type="entry name" value="14-3-3"/>
</dbReference>
<dbReference type="EMBL" id="HACM01008460">
    <property type="protein sequence ID" value="CRZ08902.1"/>
    <property type="molecule type" value="Transcribed_RNA"/>
</dbReference>
<feature type="domain" description="14-3-3" evidence="3">
    <location>
        <begin position="14"/>
        <end position="248"/>
    </location>
</feature>
<proteinExistence type="inferred from homology"/>
<evidence type="ECO:0000256" key="2">
    <source>
        <dbReference type="PIRSR" id="PIRSR000868-1"/>
    </source>
</evidence>
<evidence type="ECO:0000256" key="1">
    <source>
        <dbReference type="ARBA" id="ARBA00006141"/>
    </source>
</evidence>
<organism evidence="4">
    <name type="scientific">Spongospora subterranea</name>
    <dbReference type="NCBI Taxonomy" id="70186"/>
    <lineage>
        <taxon>Eukaryota</taxon>
        <taxon>Sar</taxon>
        <taxon>Rhizaria</taxon>
        <taxon>Endomyxa</taxon>
        <taxon>Phytomyxea</taxon>
        <taxon>Plasmodiophorida</taxon>
        <taxon>Plasmodiophoridae</taxon>
        <taxon>Spongospora</taxon>
    </lineage>
</organism>